<evidence type="ECO:0000313" key="2">
    <source>
        <dbReference type="Proteomes" id="UP000323105"/>
    </source>
</evidence>
<dbReference type="Proteomes" id="UP000323105">
    <property type="component" value="Unassembled WGS sequence"/>
</dbReference>
<gene>
    <name evidence="1" type="ORF">CTTA_3274</name>
</gene>
<evidence type="ECO:0000313" key="1">
    <source>
        <dbReference type="EMBL" id="GEQ76269.1"/>
    </source>
</evidence>
<sequence>MKQDLFGDLPQSGLQLARTHLMGIQRQHLCQLEGVIESKAVQVHDLSPACAREPQVDEVCG</sequence>
<organism evidence="1 2">
    <name type="scientific">Comamonas testosteroni</name>
    <name type="common">Pseudomonas testosteroni</name>
    <dbReference type="NCBI Taxonomy" id="285"/>
    <lineage>
        <taxon>Bacteria</taxon>
        <taxon>Pseudomonadati</taxon>
        <taxon>Pseudomonadota</taxon>
        <taxon>Betaproteobacteria</taxon>
        <taxon>Burkholderiales</taxon>
        <taxon>Comamonadaceae</taxon>
        <taxon>Comamonas</taxon>
    </lineage>
</organism>
<protein>
    <submittedName>
        <fullName evidence="1">Uncharacterized protein</fullName>
    </submittedName>
</protein>
<proteinExistence type="predicted"/>
<dbReference type="EMBL" id="BKBW01000006">
    <property type="protein sequence ID" value="GEQ76269.1"/>
    <property type="molecule type" value="Genomic_DNA"/>
</dbReference>
<name>A0A5A7MHB3_COMTE</name>
<dbReference type="AlphaFoldDB" id="A0A5A7MHB3"/>
<reference evidence="1 2" key="1">
    <citation type="journal article" date="2019" name="Microbiol. Resour. Announc.">
        <title>Draft Genome Sequence of Comamonas testosteroni TA441, a Bacterium That Has a Cryptic Phenol Degradation Gene Cluster.</title>
        <authorList>
            <person name="Arai H."/>
            <person name="Ishii M."/>
        </authorList>
    </citation>
    <scope>NUCLEOTIDE SEQUENCE [LARGE SCALE GENOMIC DNA]</scope>
    <source>
        <strain evidence="1 2">TA441</strain>
    </source>
</reference>
<accession>A0A5A7MHB3</accession>
<comment type="caution">
    <text evidence="1">The sequence shown here is derived from an EMBL/GenBank/DDBJ whole genome shotgun (WGS) entry which is preliminary data.</text>
</comment>